<dbReference type="InterPro" id="IPR050288">
    <property type="entry name" value="Cellulose_deg_GH3"/>
</dbReference>
<keyword evidence="8 11" id="KW-0119">Carbohydrate metabolism</keyword>
<dbReference type="Pfam" id="PF00933">
    <property type="entry name" value="Glyco_hydro_3"/>
    <property type="match status" value="1"/>
</dbReference>
<dbReference type="EMBL" id="HG937693">
    <property type="protein sequence ID" value="CDP35222.1"/>
    <property type="molecule type" value="Genomic_DNA"/>
</dbReference>
<evidence type="ECO:0000256" key="11">
    <source>
        <dbReference type="RuleBase" id="RU361161"/>
    </source>
</evidence>
<comment type="similarity">
    <text evidence="3 11">Belongs to the glycosyl hydrolase 3 family.</text>
</comment>
<evidence type="ECO:0000259" key="13">
    <source>
        <dbReference type="SMART" id="SM01217"/>
    </source>
</evidence>
<evidence type="ECO:0000256" key="7">
    <source>
        <dbReference type="ARBA" id="ARBA00023180"/>
    </source>
</evidence>
<dbReference type="Pfam" id="PF14310">
    <property type="entry name" value="Fn3-like"/>
    <property type="match status" value="1"/>
</dbReference>
<dbReference type="PRINTS" id="PR00133">
    <property type="entry name" value="GLHYDRLASE3"/>
</dbReference>
<feature type="signal peptide" evidence="12">
    <location>
        <begin position="1"/>
        <end position="29"/>
    </location>
</feature>
<dbReference type="AlphaFoldDB" id="A0A060T8N7"/>
<dbReference type="SMART" id="SM01217">
    <property type="entry name" value="Fn3_like"/>
    <property type="match status" value="1"/>
</dbReference>
<proteinExistence type="inferred from homology"/>
<dbReference type="Gene3D" id="3.20.20.300">
    <property type="entry name" value="Glycoside hydrolase, family 3, N-terminal domain"/>
    <property type="match status" value="1"/>
</dbReference>
<comment type="pathway">
    <text evidence="2 11">Glycan metabolism; cellulose degradation.</text>
</comment>
<reference evidence="14" key="1">
    <citation type="submission" date="2014-02" db="EMBL/GenBank/DDBJ databases">
        <authorList>
            <person name="Genoscope - CEA"/>
        </authorList>
    </citation>
    <scope>NUCLEOTIDE SEQUENCE</scope>
    <source>
        <strain evidence="14">LS3</strain>
    </source>
</reference>
<evidence type="ECO:0000256" key="6">
    <source>
        <dbReference type="ARBA" id="ARBA00023001"/>
    </source>
</evidence>
<dbReference type="Gene3D" id="2.60.40.10">
    <property type="entry name" value="Immunoglobulins"/>
    <property type="match status" value="1"/>
</dbReference>
<name>A0A060T8N7_BLAAD</name>
<evidence type="ECO:0000313" key="14">
    <source>
        <dbReference type="EMBL" id="CDP35222.1"/>
    </source>
</evidence>
<comment type="catalytic activity">
    <reaction evidence="1 11">
        <text>Hydrolysis of terminal, non-reducing beta-D-glucosyl residues with release of beta-D-glucose.</text>
        <dbReference type="EC" id="3.2.1.21"/>
    </reaction>
</comment>
<dbReference type="InterPro" id="IPR019800">
    <property type="entry name" value="Glyco_hydro_3_AS"/>
</dbReference>
<dbReference type="SUPFAM" id="SSF51445">
    <property type="entry name" value="(Trans)glycosidases"/>
    <property type="match status" value="1"/>
</dbReference>
<dbReference type="PhylomeDB" id="A0A060T8N7"/>
<gene>
    <name evidence="14" type="ORF">GNLVRS02_ARAD1C30404g</name>
</gene>
<dbReference type="GO" id="GO:0008422">
    <property type="term" value="F:beta-glucosidase activity"/>
    <property type="evidence" value="ECO:0007669"/>
    <property type="project" value="UniProtKB-EC"/>
</dbReference>
<feature type="chain" id="PRO_5001592043" description="beta-glucosidase" evidence="12">
    <location>
        <begin position="30"/>
        <end position="882"/>
    </location>
</feature>
<dbReference type="InterPro" id="IPR017853">
    <property type="entry name" value="GH"/>
</dbReference>
<keyword evidence="9 11" id="KW-0326">Glycosidase</keyword>
<dbReference type="InterPro" id="IPR036962">
    <property type="entry name" value="Glyco_hydro_3_N_sf"/>
</dbReference>
<evidence type="ECO:0000256" key="2">
    <source>
        <dbReference type="ARBA" id="ARBA00004987"/>
    </source>
</evidence>
<dbReference type="PANTHER" id="PTHR42715">
    <property type="entry name" value="BETA-GLUCOSIDASE"/>
    <property type="match status" value="1"/>
</dbReference>
<evidence type="ECO:0000256" key="8">
    <source>
        <dbReference type="ARBA" id="ARBA00023277"/>
    </source>
</evidence>
<evidence type="ECO:0000256" key="4">
    <source>
        <dbReference type="ARBA" id="ARBA00012744"/>
    </source>
</evidence>
<evidence type="ECO:0000256" key="3">
    <source>
        <dbReference type="ARBA" id="ARBA00005336"/>
    </source>
</evidence>
<dbReference type="PANTHER" id="PTHR42715:SF2">
    <property type="entry name" value="BETA-GLUCOSIDASE F-RELATED"/>
    <property type="match status" value="1"/>
</dbReference>
<evidence type="ECO:0000256" key="5">
    <source>
        <dbReference type="ARBA" id="ARBA00022801"/>
    </source>
</evidence>
<dbReference type="Gene3D" id="3.40.50.1700">
    <property type="entry name" value="Glycoside hydrolase family 3 C-terminal domain"/>
    <property type="match status" value="1"/>
</dbReference>
<keyword evidence="10 11" id="KW-0624">Polysaccharide degradation</keyword>
<dbReference type="EC" id="3.2.1.21" evidence="4 11"/>
<keyword evidence="6" id="KW-0136">Cellulose degradation</keyword>
<reference evidence="14" key="2">
    <citation type="submission" date="2014-06" db="EMBL/GenBank/DDBJ databases">
        <title>The complete genome of Blastobotrys (Arxula) adeninivorans LS3 - a yeast of biotechnological interest.</title>
        <authorList>
            <person name="Kunze G."/>
            <person name="Gaillardin C."/>
            <person name="Czernicka M."/>
            <person name="Durrens P."/>
            <person name="Martin T."/>
            <person name="Boer E."/>
            <person name="Gabaldon T."/>
            <person name="Cruz J."/>
            <person name="Talla E."/>
            <person name="Marck C."/>
            <person name="Goffeau A."/>
            <person name="Barbe V."/>
            <person name="Baret P."/>
            <person name="Baronian K."/>
            <person name="Beier S."/>
            <person name="Bleykasten C."/>
            <person name="Bode R."/>
            <person name="Casaregola S."/>
            <person name="Despons L."/>
            <person name="Fairhead C."/>
            <person name="Giersberg M."/>
            <person name="Gierski P."/>
            <person name="Hahnel U."/>
            <person name="Hartmann A."/>
            <person name="Jankowska D."/>
            <person name="Jubin C."/>
            <person name="Jung P."/>
            <person name="Lafontaine I."/>
            <person name="Leh-Louis V."/>
            <person name="Lemaire M."/>
            <person name="Marcet-Houben M."/>
            <person name="Mascher M."/>
            <person name="Morel G."/>
            <person name="Richard G.-F."/>
            <person name="Riechen J."/>
            <person name="Sacerdot C."/>
            <person name="Sarkar A."/>
            <person name="Savel G."/>
            <person name="Schacherer J."/>
            <person name="Sherman D."/>
            <person name="Straub M.-L."/>
            <person name="Stein N."/>
            <person name="Thierry A."/>
            <person name="Trautwein-Schult A."/>
            <person name="Westhof E."/>
            <person name="Worch S."/>
            <person name="Dujon B."/>
            <person name="Souciet J.-L."/>
            <person name="Wincker P."/>
            <person name="Scholz U."/>
            <person name="Neuveglise N."/>
        </authorList>
    </citation>
    <scope>NUCLEOTIDE SEQUENCE</scope>
    <source>
        <strain evidence="14">LS3</strain>
    </source>
</reference>
<dbReference type="InterPro" id="IPR002772">
    <property type="entry name" value="Glyco_hydro_3_C"/>
</dbReference>
<organism evidence="14">
    <name type="scientific">Blastobotrys adeninivorans</name>
    <name type="common">Yeast</name>
    <name type="synonym">Arxula adeninivorans</name>
    <dbReference type="NCBI Taxonomy" id="409370"/>
    <lineage>
        <taxon>Eukaryota</taxon>
        <taxon>Fungi</taxon>
        <taxon>Dikarya</taxon>
        <taxon>Ascomycota</taxon>
        <taxon>Saccharomycotina</taxon>
        <taxon>Dipodascomycetes</taxon>
        <taxon>Dipodascales</taxon>
        <taxon>Trichomonascaceae</taxon>
        <taxon>Blastobotrys</taxon>
    </lineage>
</organism>
<dbReference type="FunFam" id="3.40.50.1700:FF:000003">
    <property type="entry name" value="Probable beta-glucosidase"/>
    <property type="match status" value="1"/>
</dbReference>
<dbReference type="InterPro" id="IPR026891">
    <property type="entry name" value="Fn3-like"/>
</dbReference>
<dbReference type="PROSITE" id="PS00775">
    <property type="entry name" value="GLYCOSYL_HYDROL_F3"/>
    <property type="match status" value="1"/>
</dbReference>
<dbReference type="InterPro" id="IPR036881">
    <property type="entry name" value="Glyco_hydro_3_C_sf"/>
</dbReference>
<evidence type="ECO:0000256" key="12">
    <source>
        <dbReference type="SAM" id="SignalP"/>
    </source>
</evidence>
<dbReference type="UniPathway" id="UPA00696"/>
<evidence type="ECO:0000256" key="10">
    <source>
        <dbReference type="ARBA" id="ARBA00023326"/>
    </source>
</evidence>
<dbReference type="GO" id="GO:0030245">
    <property type="term" value="P:cellulose catabolic process"/>
    <property type="evidence" value="ECO:0007669"/>
    <property type="project" value="UniProtKB-UniPathway"/>
</dbReference>
<dbReference type="SUPFAM" id="SSF52279">
    <property type="entry name" value="Beta-D-glucan exohydrolase, C-terminal domain"/>
    <property type="match status" value="1"/>
</dbReference>
<evidence type="ECO:0000256" key="9">
    <source>
        <dbReference type="ARBA" id="ARBA00023295"/>
    </source>
</evidence>
<feature type="domain" description="Fibronectin type III-like" evidence="13">
    <location>
        <begin position="800"/>
        <end position="870"/>
    </location>
</feature>
<protein>
    <recommendedName>
        <fullName evidence="4 11">beta-glucosidase</fullName>
        <ecNumber evidence="4 11">3.2.1.21</ecNumber>
    </recommendedName>
</protein>
<sequence length="882" mass="96629">MNRLFMTFNALVIPVLIAYLAGLLPNTAAVEFSSLNNAYSPPYYPAPIGGRLSTAPDWDEAYDRAREFVADLSLVEKVNLTTGVGWMQGYCLGNSGDIPRKGFRGLCLQDGPLGVRSTDYNTAFPPGVAAGATFNKDLMYLRAKAIGREFRDKGVDIVLGPSTGPLGLKAAGGRNWEGFGADPYLQGVAGALSVQGIQDQGVMATAKHYVGNEQEHFRQYHEWRDMYGFSTLKEPLSSNIDDRTLHEVYAWPFADMVHAGVGSVMCSYNQVNNSGACQNSYLLNGVLKDELGFEGFVMSDWAAQRSGMASILAGLDMNMPGDSDMMGDGASYMGANLTAGVMNGTIPEERIDDMATRIMAAYFKVGLDKTRDRDGYDGPNLYSWSLKTEDLVYQGSGEGPKAVVNHHVDVQTDLSESSAFDVAQEAIALLKNSGSLPLDAQEISRLAILGSVAGSSPKGPNCHPDMACDSGPFSSGWGSGTARFPFVITPLEAINDRATEEGIVVDYNLENTVTDSFIETASLSDVNLIFAGANSGEGYLQVDGNLGDRRDFSLWYNADRLIQEAARVNSNNIIVITSVGPVNLERWIDHPNVTAVLFTPPAGQYGGSVISNVLFGDYNPSGRLPFTIAKRDEHYIPLVDTVPLNGLPQDNFDTGIYIDYRLFEKEGIEPRYTFGYGLSYSNWSIDSIKVNTVNEPSEQLPTPPQLRPVQLIDRPALDPNSVLFPENFSKVNKFNYPYVDNVDLLAPRGKYPYPDGYTEKPRDGYGSLAAGGPGGNPELWKTVYTVSTTVTNHGPYDGAHVVQLYVEYPESKRYPTPRQLRGFDKVYLMPGQTTTVDLNLLWRDLAVWDVVSQSWIVQRGTYKFYLGTNSRDFEQVQTITIS</sequence>
<keyword evidence="5 11" id="KW-0378">Hydrolase</keyword>
<evidence type="ECO:0000256" key="1">
    <source>
        <dbReference type="ARBA" id="ARBA00000448"/>
    </source>
</evidence>
<keyword evidence="12" id="KW-0732">Signal</keyword>
<dbReference type="Pfam" id="PF01915">
    <property type="entry name" value="Glyco_hydro_3_C"/>
    <property type="match status" value="1"/>
</dbReference>
<accession>A0A060T8N7</accession>
<dbReference type="InterPro" id="IPR001764">
    <property type="entry name" value="Glyco_hydro_3_N"/>
</dbReference>
<dbReference type="FunFam" id="3.20.20.300:FF:000002">
    <property type="entry name" value="Probable beta-glucosidase"/>
    <property type="match status" value="1"/>
</dbReference>
<keyword evidence="7" id="KW-0325">Glycoprotein</keyword>
<dbReference type="InterPro" id="IPR013783">
    <property type="entry name" value="Ig-like_fold"/>
</dbReference>